<dbReference type="RefSeq" id="WP_118864758.1">
    <property type="nucleotide sequence ID" value="NZ_QWLV01000007.1"/>
</dbReference>
<organism evidence="9 10">
    <name type="scientific">Sphingomonas gilva</name>
    <dbReference type="NCBI Taxonomy" id="2305907"/>
    <lineage>
        <taxon>Bacteria</taxon>
        <taxon>Pseudomonadati</taxon>
        <taxon>Pseudomonadota</taxon>
        <taxon>Alphaproteobacteria</taxon>
        <taxon>Sphingomonadales</taxon>
        <taxon>Sphingomonadaceae</taxon>
        <taxon>Sphingomonas</taxon>
    </lineage>
</organism>
<dbReference type="EMBL" id="QWLV01000007">
    <property type="protein sequence ID" value="RHW16784.1"/>
    <property type="molecule type" value="Genomic_DNA"/>
</dbReference>
<dbReference type="Pfam" id="PF03232">
    <property type="entry name" value="COQ7"/>
    <property type="match status" value="1"/>
</dbReference>
<comment type="catalytic activity">
    <reaction evidence="8">
        <text>a 5-methoxy-2-methyl-3-(all-trans-polyprenyl)benzene-1,4-diol + AH2 + O2 = a 3-demethylubiquinol + A + H2O</text>
        <dbReference type="Rhea" id="RHEA:50908"/>
        <dbReference type="Rhea" id="RHEA-COMP:10859"/>
        <dbReference type="Rhea" id="RHEA-COMP:10914"/>
        <dbReference type="ChEBI" id="CHEBI:13193"/>
        <dbReference type="ChEBI" id="CHEBI:15377"/>
        <dbReference type="ChEBI" id="CHEBI:15379"/>
        <dbReference type="ChEBI" id="CHEBI:17499"/>
        <dbReference type="ChEBI" id="CHEBI:84167"/>
        <dbReference type="ChEBI" id="CHEBI:84422"/>
        <dbReference type="EC" id="1.14.99.60"/>
    </reaction>
</comment>
<evidence type="ECO:0000256" key="3">
    <source>
        <dbReference type="ARBA" id="ARBA00022723"/>
    </source>
</evidence>
<dbReference type="GO" id="GO:0046872">
    <property type="term" value="F:metal ion binding"/>
    <property type="evidence" value="ECO:0007669"/>
    <property type="project" value="UniProtKB-KW"/>
</dbReference>
<keyword evidence="5 8" id="KW-0408">Iron</keyword>
<dbReference type="HAMAP" id="MF_01658">
    <property type="entry name" value="COQ7"/>
    <property type="match status" value="1"/>
</dbReference>
<dbReference type="EC" id="1.14.99.60" evidence="8"/>
<keyword evidence="10" id="KW-1185">Reference proteome</keyword>
<dbReference type="PANTHER" id="PTHR11237:SF4">
    <property type="entry name" value="5-DEMETHOXYUBIQUINONE HYDROXYLASE, MITOCHONDRIAL"/>
    <property type="match status" value="1"/>
</dbReference>
<dbReference type="PANTHER" id="PTHR11237">
    <property type="entry name" value="COENZYME Q10 BIOSYNTHESIS PROTEIN 7"/>
    <property type="match status" value="1"/>
</dbReference>
<dbReference type="SUPFAM" id="SSF47240">
    <property type="entry name" value="Ferritin-like"/>
    <property type="match status" value="1"/>
</dbReference>
<feature type="binding site" evidence="8">
    <location>
        <position position="58"/>
    </location>
    <ligand>
        <name>Fe cation</name>
        <dbReference type="ChEBI" id="CHEBI:24875"/>
        <label>1</label>
    </ligand>
</feature>
<comment type="similarity">
    <text evidence="8">Belongs to the COQ7 family.</text>
</comment>
<dbReference type="GO" id="GO:0005886">
    <property type="term" value="C:plasma membrane"/>
    <property type="evidence" value="ECO:0007669"/>
    <property type="project" value="UniProtKB-SubCell"/>
</dbReference>
<feature type="binding site" evidence="8">
    <location>
        <position position="110"/>
    </location>
    <ligand>
        <name>Fe cation</name>
        <dbReference type="ChEBI" id="CHEBI:24875"/>
        <label>2</label>
    </ligand>
</feature>
<keyword evidence="9" id="KW-0830">Ubiquinone</keyword>
<accession>A0A396RKJ2</accession>
<dbReference type="UniPathway" id="UPA00232"/>
<dbReference type="InterPro" id="IPR011566">
    <property type="entry name" value="Ubq_synth_Coq7"/>
</dbReference>
<dbReference type="GO" id="GO:0008682">
    <property type="term" value="F:3-demethoxyubiquinol 3-hydroxylase activity"/>
    <property type="evidence" value="ECO:0007669"/>
    <property type="project" value="UniProtKB-EC"/>
</dbReference>
<keyword evidence="6 8" id="KW-0503">Monooxygenase</keyword>
<proteinExistence type="inferred from homology"/>
<evidence type="ECO:0000256" key="7">
    <source>
        <dbReference type="ARBA" id="ARBA00023136"/>
    </source>
</evidence>
<dbReference type="AlphaFoldDB" id="A0A396RKJ2"/>
<feature type="binding site" evidence="8">
    <location>
        <position position="142"/>
    </location>
    <ligand>
        <name>Fe cation</name>
        <dbReference type="ChEBI" id="CHEBI:24875"/>
        <label>1</label>
    </ligand>
</feature>
<keyword evidence="7 8" id="KW-0472">Membrane</keyword>
<evidence type="ECO:0000313" key="10">
    <source>
        <dbReference type="Proteomes" id="UP000266693"/>
    </source>
</evidence>
<comment type="caution">
    <text evidence="9">The sequence shown here is derived from an EMBL/GenBank/DDBJ whole genome shotgun (WGS) entry which is preliminary data.</text>
</comment>
<sequence length="181" mass="19322">MTQSAQWRPGDRKRRIRSMIRVDQAGEYGATRIYAGQLAVMGDRAPAARAIAGMADQEDRHRRAFDALIAERGVRPTLLQPVWNVAGFALGAATALIGPEAAMACTAAVETEIDKHYADQLAELGGDDPELSGMIAEFQAEEIEHREAALAAGAENAPAYPLLAGAIRLGCRAAIALSKRI</sequence>
<comment type="pathway">
    <text evidence="1 8">Cofactor biosynthesis; ubiquinone biosynthesis.</text>
</comment>
<dbReference type="InterPro" id="IPR012347">
    <property type="entry name" value="Ferritin-like"/>
</dbReference>
<evidence type="ECO:0000256" key="2">
    <source>
        <dbReference type="ARBA" id="ARBA00022688"/>
    </source>
</evidence>
<evidence type="ECO:0000256" key="8">
    <source>
        <dbReference type="HAMAP-Rule" id="MF_01658"/>
    </source>
</evidence>
<evidence type="ECO:0000256" key="1">
    <source>
        <dbReference type="ARBA" id="ARBA00004749"/>
    </source>
</evidence>
<gene>
    <name evidence="8" type="primary">coq7</name>
    <name evidence="9" type="ORF">D1610_13735</name>
</gene>
<comment type="subcellular location">
    <subcellularLocation>
        <location evidence="8">Cell membrane</location>
        <topology evidence="8">Peripheral membrane protein</topology>
    </subcellularLocation>
</comment>
<dbReference type="OrthoDB" id="7559360at2"/>
<dbReference type="Gene3D" id="1.20.1260.10">
    <property type="match status" value="1"/>
</dbReference>
<feature type="binding site" evidence="8">
    <location>
        <position position="58"/>
    </location>
    <ligand>
        <name>Fe cation</name>
        <dbReference type="ChEBI" id="CHEBI:24875"/>
        <label>2</label>
    </ligand>
</feature>
<keyword evidence="2 8" id="KW-0831">Ubiquinone biosynthesis</keyword>
<evidence type="ECO:0000256" key="4">
    <source>
        <dbReference type="ARBA" id="ARBA00023002"/>
    </source>
</evidence>
<feature type="binding site" evidence="8">
    <location>
        <position position="145"/>
    </location>
    <ligand>
        <name>Fe cation</name>
        <dbReference type="ChEBI" id="CHEBI:24875"/>
        <label>2</label>
    </ligand>
</feature>
<evidence type="ECO:0000256" key="6">
    <source>
        <dbReference type="ARBA" id="ARBA00023033"/>
    </source>
</evidence>
<feature type="binding site" evidence="8">
    <location>
        <position position="27"/>
    </location>
    <ligand>
        <name>Fe cation</name>
        <dbReference type="ChEBI" id="CHEBI:24875"/>
        <label>1</label>
    </ligand>
</feature>
<evidence type="ECO:0000313" key="9">
    <source>
        <dbReference type="EMBL" id="RHW16784.1"/>
    </source>
</evidence>
<name>A0A396RKJ2_9SPHN</name>
<evidence type="ECO:0000256" key="5">
    <source>
        <dbReference type="ARBA" id="ARBA00023004"/>
    </source>
</evidence>
<reference evidence="9 10" key="1">
    <citation type="submission" date="2018-08" db="EMBL/GenBank/DDBJ databases">
        <title>The multiple taxonomic identification of Sphingomonas gilva.</title>
        <authorList>
            <person name="Zhu D."/>
            <person name="Zheng S."/>
        </authorList>
    </citation>
    <scope>NUCLEOTIDE SEQUENCE [LARGE SCALE GENOMIC DNA]</scope>
    <source>
        <strain evidence="9 10">ZDH117</strain>
    </source>
</reference>
<dbReference type="CDD" id="cd01042">
    <property type="entry name" value="DMQH"/>
    <property type="match status" value="1"/>
</dbReference>
<dbReference type="GO" id="GO:0006744">
    <property type="term" value="P:ubiquinone biosynthetic process"/>
    <property type="evidence" value="ECO:0007669"/>
    <property type="project" value="UniProtKB-UniRule"/>
</dbReference>
<comment type="function">
    <text evidence="8">Catalyzes the hydroxylation of 2-nonaprenyl-3-methyl-6-methoxy-1,4-benzoquinol during ubiquinone biosynthesis.</text>
</comment>
<dbReference type="Proteomes" id="UP000266693">
    <property type="component" value="Unassembled WGS sequence"/>
</dbReference>
<feature type="binding site" evidence="8">
    <location>
        <position position="61"/>
    </location>
    <ligand>
        <name>Fe cation</name>
        <dbReference type="ChEBI" id="CHEBI:24875"/>
        <label>1</label>
    </ligand>
</feature>
<keyword evidence="8" id="KW-1003">Cell membrane</keyword>
<keyword evidence="4 8" id="KW-0560">Oxidoreductase</keyword>
<feature type="binding site" evidence="8">
    <location>
        <position position="142"/>
    </location>
    <ligand>
        <name>Fe cation</name>
        <dbReference type="ChEBI" id="CHEBI:24875"/>
        <label>2</label>
    </ligand>
</feature>
<comment type="cofactor">
    <cofactor evidence="8">
        <name>Fe cation</name>
        <dbReference type="ChEBI" id="CHEBI:24875"/>
    </cofactor>
    <text evidence="8">Binds 2 iron ions per subunit.</text>
</comment>
<protein>
    <recommendedName>
        <fullName evidence="8">3-demethoxyubiquinol 3-hydroxylase</fullName>
        <shortName evidence="8">DMQ hydroxylase</shortName>
        <ecNumber evidence="8">1.14.99.60</ecNumber>
    </recommendedName>
    <alternativeName>
        <fullName evidence="8">2-nonaprenyl-3-methyl-6-methoxy-1,4-benzoquinol hydroxylase</fullName>
    </alternativeName>
</protein>
<keyword evidence="3 8" id="KW-0479">Metal-binding</keyword>
<dbReference type="InterPro" id="IPR009078">
    <property type="entry name" value="Ferritin-like_SF"/>
</dbReference>